<feature type="compositionally biased region" description="Polar residues" evidence="1">
    <location>
        <begin position="313"/>
        <end position="325"/>
    </location>
</feature>
<protein>
    <submittedName>
        <fullName evidence="2">Uncharacterized protein</fullName>
    </submittedName>
</protein>
<dbReference type="OrthoDB" id="10665376at2759"/>
<feature type="region of interest" description="Disordered" evidence="1">
    <location>
        <begin position="292"/>
        <end position="429"/>
    </location>
</feature>
<dbReference type="EMBL" id="CM003529">
    <property type="protein sequence ID" value="RCV13873.1"/>
    <property type="molecule type" value="Genomic_DNA"/>
</dbReference>
<name>A0A368Q7M8_SETIT</name>
<feature type="region of interest" description="Disordered" evidence="1">
    <location>
        <begin position="39"/>
        <end position="69"/>
    </location>
</feature>
<reference evidence="2" key="1">
    <citation type="journal article" date="2012" name="Nat. Biotechnol.">
        <title>Reference genome sequence of the model plant Setaria.</title>
        <authorList>
            <person name="Bennetzen J.L."/>
            <person name="Schmutz J."/>
            <person name="Wang H."/>
            <person name="Percifield R."/>
            <person name="Hawkins J."/>
            <person name="Pontaroli A.C."/>
            <person name="Estep M."/>
            <person name="Feng L."/>
            <person name="Vaughn J.N."/>
            <person name="Grimwood J."/>
            <person name="Jenkins J."/>
            <person name="Barry K."/>
            <person name="Lindquist E."/>
            <person name="Hellsten U."/>
            <person name="Deshpande S."/>
            <person name="Wang X."/>
            <person name="Wu X."/>
            <person name="Mitros T."/>
            <person name="Triplett J."/>
            <person name="Yang X."/>
            <person name="Ye C.Y."/>
            <person name="Mauro-Herrera M."/>
            <person name="Wang L."/>
            <person name="Li P."/>
            <person name="Sharma M."/>
            <person name="Sharma R."/>
            <person name="Ronald P.C."/>
            <person name="Panaud O."/>
            <person name="Kellogg E.A."/>
            <person name="Brutnell T.P."/>
            <person name="Doust A.N."/>
            <person name="Tuskan G.A."/>
            <person name="Rokhsar D."/>
            <person name="Devos K.M."/>
        </authorList>
    </citation>
    <scope>NUCLEOTIDE SEQUENCE [LARGE SCALE GENOMIC DNA]</scope>
    <source>
        <strain evidence="2">Yugu1</strain>
    </source>
</reference>
<organism evidence="2">
    <name type="scientific">Setaria italica</name>
    <name type="common">Foxtail millet</name>
    <name type="synonym">Panicum italicum</name>
    <dbReference type="NCBI Taxonomy" id="4555"/>
    <lineage>
        <taxon>Eukaryota</taxon>
        <taxon>Viridiplantae</taxon>
        <taxon>Streptophyta</taxon>
        <taxon>Embryophyta</taxon>
        <taxon>Tracheophyta</taxon>
        <taxon>Spermatophyta</taxon>
        <taxon>Magnoliopsida</taxon>
        <taxon>Liliopsida</taxon>
        <taxon>Poales</taxon>
        <taxon>Poaceae</taxon>
        <taxon>PACMAD clade</taxon>
        <taxon>Panicoideae</taxon>
        <taxon>Panicodae</taxon>
        <taxon>Paniceae</taxon>
        <taxon>Cenchrinae</taxon>
        <taxon>Setaria</taxon>
    </lineage>
</organism>
<evidence type="ECO:0000256" key="1">
    <source>
        <dbReference type="SAM" id="MobiDB-lite"/>
    </source>
</evidence>
<accession>A0A368Q7M8</accession>
<feature type="compositionally biased region" description="Basic residues" evidence="1">
    <location>
        <begin position="295"/>
        <end position="308"/>
    </location>
</feature>
<reference evidence="2" key="2">
    <citation type="submission" date="2015-07" db="EMBL/GenBank/DDBJ databases">
        <authorList>
            <person name="Noorani M."/>
        </authorList>
    </citation>
    <scope>NUCLEOTIDE SEQUENCE</scope>
    <source>
        <strain evidence="2">Yugu1</strain>
    </source>
</reference>
<feature type="compositionally biased region" description="Low complexity" evidence="1">
    <location>
        <begin position="398"/>
        <end position="412"/>
    </location>
</feature>
<gene>
    <name evidence="2" type="ORF">SETIT_2G381200v2</name>
</gene>
<evidence type="ECO:0000313" key="2">
    <source>
        <dbReference type="EMBL" id="RCV13873.1"/>
    </source>
</evidence>
<sequence>MVPIFSVELSLAGPYCRIDAVVIFRAQLLAVQVAKLGRRTPRLGGSPSEQEKQSRSPSGGWTKQGRAPEAVARCSASSGVMLDAATGRYERLDAGKDRRAAATRGLYPRRVAVHAAPRKSRWPGPEGSVPLQSPPVLWLTPVQENRIPKRKTVFIAEHELPVVHDDPDIQRIFGNLPPYLRQKKFLKYEVLIHLRSIADFSSSDGDSGHDGNPAHGYGESHGDGGPRLHGFHCSRGVPDGVDGRQSGGGNVTRRSWAPQPEEAPALLLLAQAPPPTSSPAQDDAALRDGTAATFQKRKPTTRGKHPCCRSRSWWPSRNSAPSATATGLMPSGTRPEGGSAAPHQLTPSPAIKSYRRRVRSAAARDKAALPPPTLLSFEQACEPTTESAEDQELDPSGEAQPPCEPTAEPTEPGGSLDPEPRVPSPSLEEAKAATAAFLASVSQALQVPLASMPARGGAAMAMSVPATPTQSRPRRSGRLAKQTLNSTVRASKKGEVLVMRKLGLCSTDGPVPDQPHPQLASIFQRPLDAKYFCAIRGIFPAAQALSDDDLRAVAVQLSGAISVC</sequence>
<proteinExistence type="predicted"/>
<feature type="region of interest" description="Disordered" evidence="1">
    <location>
        <begin position="202"/>
        <end position="257"/>
    </location>
</feature>
<dbReference type="AlphaFoldDB" id="A0A368Q7M8"/>